<feature type="transmembrane region" description="Helical" evidence="1">
    <location>
        <begin position="49"/>
        <end position="70"/>
    </location>
</feature>
<accession>A0A842HAP7</accession>
<reference evidence="3 4" key="1">
    <citation type="submission" date="2020-07" db="EMBL/GenBank/DDBJ databases">
        <authorList>
            <person name="Feng X."/>
        </authorList>
    </citation>
    <scope>NUCLEOTIDE SEQUENCE [LARGE SCALE GENOMIC DNA]</scope>
    <source>
        <strain evidence="3 4">JCM31066</strain>
    </source>
</reference>
<keyword evidence="1" id="KW-1133">Transmembrane helix</keyword>
<dbReference type="PANTHER" id="PTHR34351:SF1">
    <property type="entry name" value="SLR1927 PROTEIN"/>
    <property type="match status" value="1"/>
</dbReference>
<evidence type="ECO:0000259" key="2">
    <source>
        <dbReference type="Pfam" id="PF01882"/>
    </source>
</evidence>
<name>A0A842HAP7_9BACT</name>
<keyword evidence="1" id="KW-0812">Transmembrane</keyword>
<gene>
    <name evidence="3" type="ORF">H5P28_04045</name>
</gene>
<dbReference type="AlphaFoldDB" id="A0A842HAP7"/>
<dbReference type="RefSeq" id="WP_185674430.1">
    <property type="nucleotide sequence ID" value="NZ_JACHVB010000013.1"/>
</dbReference>
<keyword evidence="4" id="KW-1185">Reference proteome</keyword>
<sequence length="393" mass="43959">MSTWAEPNPSAARPGDWADPGFFSSRLSRESGFWRLLWIMVLPPEGSRIIPTPAGYALILVALGLGTAAYNTASNILFMALSLLLSSLILSGFLSWLNFKGTRWRLNLPTQFRVGEKADLQIELRNTKALLPTYNICFNVRTRGPGKKERVFLDSRLNAGEQRRLGWIYRPQERGRDTIIVSGLESQFPFGFLRKIVGGGIKHPITVFPARIDYTFQPPVGHHARRRGEASRRPGGGAELINIRRYQQGDSQRLVHWKASARLRRLMIRQMAEENRDGYLVFVESPASLWSEEGKLHAQTAERFEKLCSFAGSLAEDLFRQGSLIAYAINDEPVSPVKRLHDLNAFLLKLSTLAPVEHYQPSPEITSYNLITFRPGVGASVHAYVGGNSVGTA</sequence>
<evidence type="ECO:0000313" key="3">
    <source>
        <dbReference type="EMBL" id="MBC2593425.1"/>
    </source>
</evidence>
<dbReference type="InterPro" id="IPR002881">
    <property type="entry name" value="DUF58"/>
</dbReference>
<feature type="domain" description="DUF58" evidence="2">
    <location>
        <begin position="243"/>
        <end position="289"/>
    </location>
</feature>
<dbReference type="PANTHER" id="PTHR34351">
    <property type="entry name" value="SLR1927 PROTEIN-RELATED"/>
    <property type="match status" value="1"/>
</dbReference>
<feature type="transmembrane region" description="Helical" evidence="1">
    <location>
        <begin position="76"/>
        <end position="97"/>
    </location>
</feature>
<evidence type="ECO:0000256" key="1">
    <source>
        <dbReference type="SAM" id="Phobius"/>
    </source>
</evidence>
<protein>
    <submittedName>
        <fullName evidence="3">DUF58 domain-containing protein</fullName>
    </submittedName>
</protein>
<proteinExistence type="predicted"/>
<comment type="caution">
    <text evidence="3">The sequence shown here is derived from an EMBL/GenBank/DDBJ whole genome shotgun (WGS) entry which is preliminary data.</text>
</comment>
<dbReference type="Proteomes" id="UP000546464">
    <property type="component" value="Unassembled WGS sequence"/>
</dbReference>
<dbReference type="EMBL" id="JACHVB010000013">
    <property type="protein sequence ID" value="MBC2593425.1"/>
    <property type="molecule type" value="Genomic_DNA"/>
</dbReference>
<keyword evidence="1" id="KW-0472">Membrane</keyword>
<dbReference type="Pfam" id="PF01882">
    <property type="entry name" value="DUF58"/>
    <property type="match status" value="1"/>
</dbReference>
<evidence type="ECO:0000313" key="4">
    <source>
        <dbReference type="Proteomes" id="UP000546464"/>
    </source>
</evidence>
<organism evidence="3 4">
    <name type="scientific">Ruficoccus amylovorans</name>
    <dbReference type="NCBI Taxonomy" id="1804625"/>
    <lineage>
        <taxon>Bacteria</taxon>
        <taxon>Pseudomonadati</taxon>
        <taxon>Verrucomicrobiota</taxon>
        <taxon>Opitutia</taxon>
        <taxon>Puniceicoccales</taxon>
        <taxon>Cerasicoccaceae</taxon>
        <taxon>Ruficoccus</taxon>
    </lineage>
</organism>